<evidence type="ECO:0000313" key="1">
    <source>
        <dbReference type="EMBL" id="KAJ0052592.1"/>
    </source>
</evidence>
<keyword evidence="2" id="KW-1185">Reference proteome</keyword>
<sequence length="235" mass="24918">MGDSETLVAETSAVMGYSSAGYTNTSYADASTNSAPDAGDGNAYNMDPNSVMQQVQAAGAAAASDNVTGLDNASVAPSQASGYSSLNGNVSEAGNVTSIENGSSLGIGSGAASGQEVMDGSLSAMSGEEDRLWSIVKANSADFNAWTALLEETEKLAEDNILKIRRVYDAFLAEFPLCYGYWKKYADHEARVGSMDKVVEVYERAIQGVTYSVDIWLHYCIFAINTYGDPDTIRR</sequence>
<dbReference type="Proteomes" id="UP001163603">
    <property type="component" value="Chromosome 1"/>
</dbReference>
<accession>A0ACC0ZKM7</accession>
<comment type="caution">
    <text evidence="1">The sequence shown here is derived from an EMBL/GenBank/DDBJ whole genome shotgun (WGS) entry which is preliminary data.</text>
</comment>
<proteinExistence type="predicted"/>
<protein>
    <submittedName>
        <fullName evidence="1">Uncharacterized protein</fullName>
    </submittedName>
</protein>
<dbReference type="EMBL" id="CM047736">
    <property type="protein sequence ID" value="KAJ0052592.1"/>
    <property type="molecule type" value="Genomic_DNA"/>
</dbReference>
<reference evidence="2" key="1">
    <citation type="journal article" date="2023" name="G3 (Bethesda)">
        <title>Genome assembly and association tests identify interacting loci associated with vigor, precocity, and sex in interspecific pistachio rootstocks.</title>
        <authorList>
            <person name="Palmer W."/>
            <person name="Jacygrad E."/>
            <person name="Sagayaradj S."/>
            <person name="Cavanaugh K."/>
            <person name="Han R."/>
            <person name="Bertier L."/>
            <person name="Beede B."/>
            <person name="Kafkas S."/>
            <person name="Golino D."/>
            <person name="Preece J."/>
            <person name="Michelmore R."/>
        </authorList>
    </citation>
    <scope>NUCLEOTIDE SEQUENCE [LARGE SCALE GENOMIC DNA]</scope>
</reference>
<evidence type="ECO:0000313" key="2">
    <source>
        <dbReference type="Proteomes" id="UP001163603"/>
    </source>
</evidence>
<organism evidence="1 2">
    <name type="scientific">Pistacia integerrima</name>
    <dbReference type="NCBI Taxonomy" id="434235"/>
    <lineage>
        <taxon>Eukaryota</taxon>
        <taxon>Viridiplantae</taxon>
        <taxon>Streptophyta</taxon>
        <taxon>Embryophyta</taxon>
        <taxon>Tracheophyta</taxon>
        <taxon>Spermatophyta</taxon>
        <taxon>Magnoliopsida</taxon>
        <taxon>eudicotyledons</taxon>
        <taxon>Gunneridae</taxon>
        <taxon>Pentapetalae</taxon>
        <taxon>rosids</taxon>
        <taxon>malvids</taxon>
        <taxon>Sapindales</taxon>
        <taxon>Anacardiaceae</taxon>
        <taxon>Pistacia</taxon>
    </lineage>
</organism>
<name>A0ACC0ZKM7_9ROSI</name>
<gene>
    <name evidence="1" type="ORF">Pint_01660</name>
</gene>